<evidence type="ECO:0000256" key="7">
    <source>
        <dbReference type="ARBA" id="ARBA00022777"/>
    </source>
</evidence>
<dbReference type="InterPro" id="IPR050187">
    <property type="entry name" value="Lipid_Phosphate_FormReg"/>
</dbReference>
<dbReference type="GO" id="GO:0004143">
    <property type="term" value="F:ATP-dependent diacylglycerol kinase activity"/>
    <property type="evidence" value="ECO:0007669"/>
    <property type="project" value="UniProtKB-EC"/>
</dbReference>
<evidence type="ECO:0000256" key="1">
    <source>
        <dbReference type="ARBA" id="ARBA00001946"/>
    </source>
</evidence>
<dbReference type="Pfam" id="PF19279">
    <property type="entry name" value="YegS_C"/>
    <property type="match status" value="1"/>
</dbReference>
<keyword evidence="5" id="KW-0479">Metal-binding</keyword>
<dbReference type="RefSeq" id="WP_349641236.1">
    <property type="nucleotide sequence ID" value="NZ_CAWVOH010000001.1"/>
</dbReference>
<accession>A0ABM9N3F5</accession>
<proteinExistence type="inferred from homology"/>
<dbReference type="PROSITE" id="PS50146">
    <property type="entry name" value="DAGK"/>
    <property type="match status" value="1"/>
</dbReference>
<dbReference type="EC" id="2.7.1.107" evidence="14"/>
<dbReference type="SUPFAM" id="SSF111331">
    <property type="entry name" value="NAD kinase/diacylglycerol kinase-like"/>
    <property type="match status" value="1"/>
</dbReference>
<evidence type="ECO:0000256" key="3">
    <source>
        <dbReference type="ARBA" id="ARBA00022516"/>
    </source>
</evidence>
<dbReference type="SMART" id="SM00046">
    <property type="entry name" value="DAGKc"/>
    <property type="match status" value="1"/>
</dbReference>
<keyword evidence="6" id="KW-0547">Nucleotide-binding</keyword>
<comment type="caution">
    <text evidence="14">The sequence shown here is derived from an EMBL/GenBank/DDBJ whole genome shotgun (WGS) entry which is preliminary data.</text>
</comment>
<dbReference type="Gene3D" id="2.60.200.40">
    <property type="match status" value="1"/>
</dbReference>
<dbReference type="InterPro" id="IPR045540">
    <property type="entry name" value="YegS/DAGK_C"/>
</dbReference>
<dbReference type="NCBIfam" id="TIGR00147">
    <property type="entry name" value="YegS/Rv2252/BmrU family lipid kinase"/>
    <property type="match status" value="1"/>
</dbReference>
<gene>
    <name evidence="14" type="ORF">R54876_GBNLAHCA_00236</name>
</gene>
<protein>
    <submittedName>
        <fullName evidence="14">Diacylglycerol kinase family (LCB5)</fullName>
        <ecNumber evidence="14">2.7.1.107</ecNumber>
    </submittedName>
</protein>
<keyword evidence="8" id="KW-0067">ATP-binding</keyword>
<dbReference type="PANTHER" id="PTHR12358:SF106">
    <property type="entry name" value="LIPID KINASE YEGS"/>
    <property type="match status" value="1"/>
</dbReference>
<dbReference type="NCBIfam" id="NF009603">
    <property type="entry name" value="PRK13055.1"/>
    <property type="match status" value="1"/>
</dbReference>
<keyword evidence="9" id="KW-0460">Magnesium</keyword>
<dbReference type="InterPro" id="IPR001206">
    <property type="entry name" value="Diacylglycerol_kinase_cat_dom"/>
</dbReference>
<evidence type="ECO:0000256" key="11">
    <source>
        <dbReference type="ARBA" id="ARBA00023209"/>
    </source>
</evidence>
<evidence type="ECO:0000313" key="15">
    <source>
        <dbReference type="Proteomes" id="UP001314241"/>
    </source>
</evidence>
<dbReference type="PANTHER" id="PTHR12358">
    <property type="entry name" value="SPHINGOSINE KINASE"/>
    <property type="match status" value="1"/>
</dbReference>
<evidence type="ECO:0000256" key="9">
    <source>
        <dbReference type="ARBA" id="ARBA00022842"/>
    </source>
</evidence>
<evidence type="ECO:0000259" key="13">
    <source>
        <dbReference type="PROSITE" id="PS50146"/>
    </source>
</evidence>
<name>A0ABM9N3F5_9LACO</name>
<evidence type="ECO:0000256" key="4">
    <source>
        <dbReference type="ARBA" id="ARBA00022679"/>
    </source>
</evidence>
<keyword evidence="11" id="KW-0594">Phospholipid biosynthesis</keyword>
<evidence type="ECO:0000256" key="10">
    <source>
        <dbReference type="ARBA" id="ARBA00023098"/>
    </source>
</evidence>
<keyword evidence="10" id="KW-0443">Lipid metabolism</keyword>
<evidence type="ECO:0000256" key="2">
    <source>
        <dbReference type="ARBA" id="ARBA00005983"/>
    </source>
</evidence>
<evidence type="ECO:0000256" key="5">
    <source>
        <dbReference type="ARBA" id="ARBA00022723"/>
    </source>
</evidence>
<keyword evidence="3" id="KW-0444">Lipid biosynthesis</keyword>
<dbReference type="Gene3D" id="3.40.50.10330">
    <property type="entry name" value="Probable inorganic polyphosphate/atp-NAD kinase, domain 1"/>
    <property type="match status" value="1"/>
</dbReference>
<keyword evidence="15" id="KW-1185">Reference proteome</keyword>
<sequence length="336" mass="36710">MARKRARIIYNPSSGREAVKREMLDILAVYEQAGYETSAFATTPEPLSAAHEATRAAKDGFDLIVAAGGDGTINEVVNGIAGLPKRPMMAIIPAGTTNDYARALKVPRDEPLEAAKVILKDETIKMDIGKVIHGDSTKYFMNIAALGTISEVTYGVPSAMKSLYGYLAYLVKGAELLTRVKNVQAKVVYDGGEYSGDISMIFLALTNSVGGFESIVPDAKLDDGQFTLLIVKSSNIFQVLQLVAQMLNGGKHVDNERLIYKKTDHVEITPLSDERLKVNLDGEYGGDAPMTFDNLKQHIRFVANRSAMTPGSTDEAKREFVKQVEELEAKVEEQKD</sequence>
<keyword evidence="4 14" id="KW-0808">Transferase</keyword>
<keyword evidence="12" id="KW-1208">Phospholipid metabolism</keyword>
<dbReference type="InterPro" id="IPR005218">
    <property type="entry name" value="Diacylglycerol/lipid_kinase"/>
</dbReference>
<dbReference type="EMBL" id="CAWVOH010000001">
    <property type="protein sequence ID" value="CAK8053679.1"/>
    <property type="molecule type" value="Genomic_DNA"/>
</dbReference>
<comment type="similarity">
    <text evidence="2">Belongs to the diacylglycerol/lipid kinase family.</text>
</comment>
<evidence type="ECO:0000256" key="8">
    <source>
        <dbReference type="ARBA" id="ARBA00022840"/>
    </source>
</evidence>
<organism evidence="14 15">
    <name type="scientific">Eupransor demetentiae</name>
    <dbReference type="NCBI Taxonomy" id="3109584"/>
    <lineage>
        <taxon>Bacteria</taxon>
        <taxon>Bacillati</taxon>
        <taxon>Bacillota</taxon>
        <taxon>Bacilli</taxon>
        <taxon>Lactobacillales</taxon>
        <taxon>Lactobacillaceae</taxon>
        <taxon>Eupransor</taxon>
    </lineage>
</organism>
<dbReference type="Pfam" id="PF00781">
    <property type="entry name" value="DAGK_cat"/>
    <property type="match status" value="1"/>
</dbReference>
<feature type="domain" description="DAGKc" evidence="13">
    <location>
        <begin position="1"/>
        <end position="135"/>
    </location>
</feature>
<dbReference type="InterPro" id="IPR016064">
    <property type="entry name" value="NAD/diacylglycerol_kinase_sf"/>
</dbReference>
<dbReference type="InterPro" id="IPR017438">
    <property type="entry name" value="ATP-NAD_kinase_N"/>
</dbReference>
<dbReference type="Proteomes" id="UP001314241">
    <property type="component" value="Unassembled WGS sequence"/>
</dbReference>
<evidence type="ECO:0000313" key="14">
    <source>
        <dbReference type="EMBL" id="CAK8053679.1"/>
    </source>
</evidence>
<evidence type="ECO:0000256" key="12">
    <source>
        <dbReference type="ARBA" id="ARBA00023264"/>
    </source>
</evidence>
<comment type="cofactor">
    <cofactor evidence="1">
        <name>Mg(2+)</name>
        <dbReference type="ChEBI" id="CHEBI:18420"/>
    </cofactor>
</comment>
<keyword evidence="7 14" id="KW-0418">Kinase</keyword>
<evidence type="ECO:0000256" key="6">
    <source>
        <dbReference type="ARBA" id="ARBA00022741"/>
    </source>
</evidence>
<reference evidence="14 15" key="1">
    <citation type="submission" date="2024-01" db="EMBL/GenBank/DDBJ databases">
        <authorList>
            <person name="Botero Cardona J."/>
        </authorList>
    </citation>
    <scope>NUCLEOTIDE SEQUENCE [LARGE SCALE GENOMIC DNA]</scope>
    <source>
        <strain evidence="14 15">LMG 33000</strain>
    </source>
</reference>